<evidence type="ECO:0000313" key="5">
    <source>
        <dbReference type="EMBL" id="QDT11958.1"/>
    </source>
</evidence>
<evidence type="ECO:0000256" key="3">
    <source>
        <dbReference type="PROSITE-ProRule" id="PRU00169"/>
    </source>
</evidence>
<dbReference type="InterPro" id="IPR050595">
    <property type="entry name" value="Bact_response_regulator"/>
</dbReference>
<dbReference type="InterPro" id="IPR011006">
    <property type="entry name" value="CheY-like_superfamily"/>
</dbReference>
<gene>
    <name evidence="5" type="primary">mprA_2</name>
    <name evidence="5" type="ORF">K239x_39600</name>
</gene>
<feature type="domain" description="Response regulatory" evidence="4">
    <location>
        <begin position="17"/>
        <end position="135"/>
    </location>
</feature>
<dbReference type="CDD" id="cd00156">
    <property type="entry name" value="REC"/>
    <property type="match status" value="1"/>
</dbReference>
<protein>
    <submittedName>
        <fullName evidence="5">Response regulator MprA</fullName>
    </submittedName>
</protein>
<evidence type="ECO:0000313" key="6">
    <source>
        <dbReference type="Proteomes" id="UP000319817"/>
    </source>
</evidence>
<evidence type="ECO:0000259" key="4">
    <source>
        <dbReference type="PROSITE" id="PS50110"/>
    </source>
</evidence>
<accession>A0A517NXU7</accession>
<dbReference type="Gene3D" id="3.40.50.2300">
    <property type="match status" value="1"/>
</dbReference>
<dbReference type="InterPro" id="IPR001789">
    <property type="entry name" value="Sig_transdc_resp-reg_receiver"/>
</dbReference>
<dbReference type="GO" id="GO:0000160">
    <property type="term" value="P:phosphorelay signal transduction system"/>
    <property type="evidence" value="ECO:0007669"/>
    <property type="project" value="UniProtKB-KW"/>
</dbReference>
<dbReference type="SUPFAM" id="SSF52172">
    <property type="entry name" value="CheY-like"/>
    <property type="match status" value="1"/>
</dbReference>
<dbReference type="PROSITE" id="PS50110">
    <property type="entry name" value="RESPONSE_REGULATORY"/>
    <property type="match status" value="1"/>
</dbReference>
<dbReference type="AlphaFoldDB" id="A0A517NXU7"/>
<dbReference type="RefSeq" id="WP_145419709.1">
    <property type="nucleotide sequence ID" value="NZ_CP036526.1"/>
</dbReference>
<keyword evidence="1 3" id="KW-0597">Phosphoprotein</keyword>
<dbReference type="OrthoDB" id="290734at2"/>
<sequence>MHPANDTKNRPAPFPARVLVVDDDRANRILLRTVLRVQGSQVVVAADGLEAWGKLSDGGFDALVTDYEMPRWSGLELLEAVRRSKDPAIAGIPAIVISSVETSNFSKRIGAMSRTFFLPKPVDACRLTVMLELIGSHRNHLGDKLCE</sequence>
<dbReference type="SMART" id="SM00448">
    <property type="entry name" value="REC"/>
    <property type="match status" value="1"/>
</dbReference>
<name>A0A517NXU7_9BACT</name>
<dbReference type="Pfam" id="PF00072">
    <property type="entry name" value="Response_reg"/>
    <property type="match status" value="1"/>
</dbReference>
<dbReference type="Proteomes" id="UP000319817">
    <property type="component" value="Chromosome"/>
</dbReference>
<proteinExistence type="predicted"/>
<evidence type="ECO:0000256" key="2">
    <source>
        <dbReference type="ARBA" id="ARBA00023012"/>
    </source>
</evidence>
<feature type="modified residue" description="4-aspartylphosphate" evidence="3">
    <location>
        <position position="66"/>
    </location>
</feature>
<evidence type="ECO:0000256" key="1">
    <source>
        <dbReference type="ARBA" id="ARBA00022553"/>
    </source>
</evidence>
<dbReference type="EMBL" id="CP036526">
    <property type="protein sequence ID" value="QDT11958.1"/>
    <property type="molecule type" value="Genomic_DNA"/>
</dbReference>
<keyword evidence="2" id="KW-0902">Two-component regulatory system</keyword>
<keyword evidence="6" id="KW-1185">Reference proteome</keyword>
<dbReference type="PANTHER" id="PTHR44591">
    <property type="entry name" value="STRESS RESPONSE REGULATOR PROTEIN 1"/>
    <property type="match status" value="1"/>
</dbReference>
<dbReference type="PANTHER" id="PTHR44591:SF14">
    <property type="entry name" value="PROTEIN PILG"/>
    <property type="match status" value="1"/>
</dbReference>
<reference evidence="5 6" key="1">
    <citation type="submission" date="2019-02" db="EMBL/GenBank/DDBJ databases">
        <title>Deep-cultivation of Planctomycetes and their phenomic and genomic characterization uncovers novel biology.</title>
        <authorList>
            <person name="Wiegand S."/>
            <person name="Jogler M."/>
            <person name="Boedeker C."/>
            <person name="Pinto D."/>
            <person name="Vollmers J."/>
            <person name="Rivas-Marin E."/>
            <person name="Kohn T."/>
            <person name="Peeters S.H."/>
            <person name="Heuer A."/>
            <person name="Rast P."/>
            <person name="Oberbeckmann S."/>
            <person name="Bunk B."/>
            <person name="Jeske O."/>
            <person name="Meyerdierks A."/>
            <person name="Storesund J.E."/>
            <person name="Kallscheuer N."/>
            <person name="Luecker S."/>
            <person name="Lage O.M."/>
            <person name="Pohl T."/>
            <person name="Merkel B.J."/>
            <person name="Hornburger P."/>
            <person name="Mueller R.-W."/>
            <person name="Bruemmer F."/>
            <person name="Labrenz M."/>
            <person name="Spormann A.M."/>
            <person name="Op den Camp H."/>
            <person name="Overmann J."/>
            <person name="Amann R."/>
            <person name="Jetten M.S.M."/>
            <person name="Mascher T."/>
            <person name="Medema M.H."/>
            <person name="Devos D.P."/>
            <person name="Kaster A.-K."/>
            <person name="Ovreas L."/>
            <person name="Rohde M."/>
            <person name="Galperin M.Y."/>
            <person name="Jogler C."/>
        </authorList>
    </citation>
    <scope>NUCLEOTIDE SEQUENCE [LARGE SCALE GENOMIC DNA]</scope>
    <source>
        <strain evidence="5 6">K23_9</strain>
    </source>
</reference>
<organism evidence="5 6">
    <name type="scientific">Stieleria marina</name>
    <dbReference type="NCBI Taxonomy" id="1930275"/>
    <lineage>
        <taxon>Bacteria</taxon>
        <taxon>Pseudomonadati</taxon>
        <taxon>Planctomycetota</taxon>
        <taxon>Planctomycetia</taxon>
        <taxon>Pirellulales</taxon>
        <taxon>Pirellulaceae</taxon>
        <taxon>Stieleria</taxon>
    </lineage>
</organism>